<sequence length="239" mass="26709">MPPVKEEKMKVPTYIVTFSDMVTLLLTFFVLLLTLAETQDEVLFEKGKQSFIEAVSSYGMAGYAFNQESKVEFGKETTRYKTEGKSETDEDITVDPEEETLRRIFKELEDQMRITPSQIRGANPAYSVTDIVFEAGSSTLSEKDEEFLKDFSEDLQQNVASDELTIYVVGISRDEGNISNMWQISAERAQAAADYLRGTLDEGCEWAVRSWGAGDGGRWAGEKGVISEQSDIVLSVLGE</sequence>
<evidence type="ECO:0000313" key="10">
    <source>
        <dbReference type="Proteomes" id="UP000189674"/>
    </source>
</evidence>
<evidence type="ECO:0000256" key="6">
    <source>
        <dbReference type="ARBA" id="ARBA00023136"/>
    </source>
</evidence>
<evidence type="ECO:0000256" key="2">
    <source>
        <dbReference type="ARBA" id="ARBA00008914"/>
    </source>
</evidence>
<dbReference type="InterPro" id="IPR025713">
    <property type="entry name" value="MotB-like_N_dom"/>
</dbReference>
<evidence type="ECO:0000256" key="1">
    <source>
        <dbReference type="ARBA" id="ARBA00004162"/>
    </source>
</evidence>
<dbReference type="RefSeq" id="WP_146658732.1">
    <property type="nucleotide sequence ID" value="NZ_CP019791.1"/>
</dbReference>
<feature type="domain" description="Motility protein B-like N-terminal" evidence="8">
    <location>
        <begin position="11"/>
        <end position="51"/>
    </location>
</feature>
<gene>
    <name evidence="9" type="ORF">STSP2_00040</name>
</gene>
<evidence type="ECO:0000256" key="4">
    <source>
        <dbReference type="ARBA" id="ARBA00022692"/>
    </source>
</evidence>
<accession>A0A1U9NG47</accession>
<keyword evidence="9" id="KW-0282">Flagellum</keyword>
<dbReference type="Proteomes" id="UP000189674">
    <property type="component" value="Chromosome"/>
</dbReference>
<dbReference type="InterPro" id="IPR050330">
    <property type="entry name" value="Bact_OuterMem_StrucFunc"/>
</dbReference>
<protein>
    <submittedName>
        <fullName evidence="9">Flagellar motor protein MotS</fullName>
    </submittedName>
</protein>
<dbReference type="GO" id="GO:0005886">
    <property type="term" value="C:plasma membrane"/>
    <property type="evidence" value="ECO:0007669"/>
    <property type="project" value="UniProtKB-SubCell"/>
</dbReference>
<keyword evidence="5" id="KW-1133">Transmembrane helix</keyword>
<evidence type="ECO:0000259" key="8">
    <source>
        <dbReference type="Pfam" id="PF13677"/>
    </source>
</evidence>
<feature type="domain" description="OmpA-like" evidence="7">
    <location>
        <begin position="133"/>
        <end position="196"/>
    </location>
</feature>
<dbReference type="Gene3D" id="3.30.1330.60">
    <property type="entry name" value="OmpA-like domain"/>
    <property type="match status" value="1"/>
</dbReference>
<dbReference type="AlphaFoldDB" id="A0A1U9NG47"/>
<keyword evidence="9" id="KW-0966">Cell projection</keyword>
<name>A0A1U9NG47_9BACT</name>
<dbReference type="InterPro" id="IPR036737">
    <property type="entry name" value="OmpA-like_sf"/>
</dbReference>
<keyword evidence="9" id="KW-0969">Cilium</keyword>
<proteinExistence type="inferred from homology"/>
<dbReference type="KEGG" id="alus:STSP2_00040"/>
<keyword evidence="4" id="KW-0812">Transmembrane</keyword>
<dbReference type="STRING" id="1936003.STSP2_00040"/>
<dbReference type="Pfam" id="PF13677">
    <property type="entry name" value="MotB_plug"/>
    <property type="match status" value="1"/>
</dbReference>
<evidence type="ECO:0000259" key="7">
    <source>
        <dbReference type="Pfam" id="PF00691"/>
    </source>
</evidence>
<dbReference type="PANTHER" id="PTHR30329">
    <property type="entry name" value="STATOR ELEMENT OF FLAGELLAR MOTOR COMPLEX"/>
    <property type="match status" value="1"/>
</dbReference>
<dbReference type="EMBL" id="CP019791">
    <property type="protein sequence ID" value="AQT66902.1"/>
    <property type="molecule type" value="Genomic_DNA"/>
</dbReference>
<dbReference type="Pfam" id="PF00691">
    <property type="entry name" value="OmpA"/>
    <property type="match status" value="1"/>
</dbReference>
<organism evidence="9 10">
    <name type="scientific">Anaerohalosphaera lusitana</name>
    <dbReference type="NCBI Taxonomy" id="1936003"/>
    <lineage>
        <taxon>Bacteria</taxon>
        <taxon>Pseudomonadati</taxon>
        <taxon>Planctomycetota</taxon>
        <taxon>Phycisphaerae</taxon>
        <taxon>Sedimentisphaerales</taxon>
        <taxon>Anaerohalosphaeraceae</taxon>
        <taxon>Anaerohalosphaera</taxon>
    </lineage>
</organism>
<dbReference type="InterPro" id="IPR006665">
    <property type="entry name" value="OmpA-like"/>
</dbReference>
<keyword evidence="10" id="KW-1185">Reference proteome</keyword>
<evidence type="ECO:0000256" key="3">
    <source>
        <dbReference type="ARBA" id="ARBA00022475"/>
    </source>
</evidence>
<reference evidence="10" key="1">
    <citation type="submission" date="2017-02" db="EMBL/GenBank/DDBJ databases">
        <title>Comparative genomics and description of representatives of a novel lineage of planctomycetes thriving in anoxic sediments.</title>
        <authorList>
            <person name="Spring S."/>
            <person name="Bunk B."/>
            <person name="Sproer C."/>
        </authorList>
    </citation>
    <scope>NUCLEOTIDE SEQUENCE [LARGE SCALE GENOMIC DNA]</scope>
    <source>
        <strain evidence="10">ST-NAGAB-D1</strain>
    </source>
</reference>
<comment type="subcellular location">
    <subcellularLocation>
        <location evidence="1">Cell membrane</location>
        <topology evidence="1">Single-pass membrane protein</topology>
    </subcellularLocation>
</comment>
<evidence type="ECO:0000313" key="9">
    <source>
        <dbReference type="EMBL" id="AQT66902.1"/>
    </source>
</evidence>
<dbReference type="PANTHER" id="PTHR30329:SF21">
    <property type="entry name" value="LIPOPROTEIN YIAD-RELATED"/>
    <property type="match status" value="1"/>
</dbReference>
<dbReference type="SUPFAM" id="SSF103088">
    <property type="entry name" value="OmpA-like"/>
    <property type="match status" value="1"/>
</dbReference>
<comment type="similarity">
    <text evidence="2">Belongs to the MotB family.</text>
</comment>
<evidence type="ECO:0000256" key="5">
    <source>
        <dbReference type="ARBA" id="ARBA00022989"/>
    </source>
</evidence>
<keyword evidence="6" id="KW-0472">Membrane</keyword>
<keyword evidence="3" id="KW-1003">Cell membrane</keyword>